<protein>
    <submittedName>
        <fullName evidence="8">NEAT domain-containing protein</fullName>
    </submittedName>
</protein>
<evidence type="ECO:0000259" key="7">
    <source>
        <dbReference type="PROSITE" id="PS50978"/>
    </source>
</evidence>
<dbReference type="Gene3D" id="2.60.40.1850">
    <property type="match status" value="1"/>
</dbReference>
<feature type="region of interest" description="Disordered" evidence="6">
    <location>
        <begin position="45"/>
        <end position="69"/>
    </location>
</feature>
<dbReference type="RefSeq" id="WP_046466573.1">
    <property type="nucleotide sequence ID" value="NZ_JAUOQO010000006.1"/>
</dbReference>
<evidence type="ECO:0000256" key="4">
    <source>
        <dbReference type="ARBA" id="ARBA00022729"/>
    </source>
</evidence>
<keyword evidence="3" id="KW-0964">Secreted</keyword>
<proteinExistence type="predicted"/>
<dbReference type="PROSITE" id="PS50978">
    <property type="entry name" value="NEAT"/>
    <property type="match status" value="1"/>
</dbReference>
<feature type="compositionally biased region" description="Polar residues" evidence="6">
    <location>
        <begin position="188"/>
        <end position="290"/>
    </location>
</feature>
<dbReference type="PANTHER" id="PTHR37824">
    <property type="entry name" value="IRON-REGULATED SURFACE DETERMINANT PROTEIN C"/>
    <property type="match status" value="1"/>
</dbReference>
<evidence type="ECO:0000256" key="5">
    <source>
        <dbReference type="ARBA" id="ARBA00023088"/>
    </source>
</evidence>
<evidence type="ECO:0000256" key="6">
    <source>
        <dbReference type="SAM" id="MobiDB-lite"/>
    </source>
</evidence>
<dbReference type="SUPFAM" id="SSF158911">
    <property type="entry name" value="NEAT domain-like"/>
    <property type="match status" value="1"/>
</dbReference>
<evidence type="ECO:0000256" key="3">
    <source>
        <dbReference type="ARBA" id="ARBA00022525"/>
    </source>
</evidence>
<feature type="compositionally biased region" description="Polar residues" evidence="6">
    <location>
        <begin position="59"/>
        <end position="69"/>
    </location>
</feature>
<dbReference type="Proteomes" id="UP001170310">
    <property type="component" value="Unassembled WGS sequence"/>
</dbReference>
<dbReference type="PANTHER" id="PTHR37824:SF1">
    <property type="entry name" value="IRON-REGULATED SURFACE DETERMINANT PROTEIN C"/>
    <property type="match status" value="1"/>
</dbReference>
<evidence type="ECO:0000313" key="8">
    <source>
        <dbReference type="EMBL" id="MDO6574050.1"/>
    </source>
</evidence>
<keyword evidence="2" id="KW-0134">Cell wall</keyword>
<dbReference type="InterPro" id="IPR006635">
    <property type="entry name" value="NEAT_dom"/>
</dbReference>
<dbReference type="SMART" id="SM00725">
    <property type="entry name" value="NEAT"/>
    <property type="match status" value="1"/>
</dbReference>
<name>A0AAW7YTR5_9STAP</name>
<feature type="compositionally biased region" description="Low complexity" evidence="6">
    <location>
        <begin position="45"/>
        <end position="58"/>
    </location>
</feature>
<evidence type="ECO:0000256" key="1">
    <source>
        <dbReference type="ARBA" id="ARBA00004168"/>
    </source>
</evidence>
<evidence type="ECO:0000313" key="9">
    <source>
        <dbReference type="Proteomes" id="UP001170310"/>
    </source>
</evidence>
<keyword evidence="5" id="KW-0572">Peptidoglycan-anchor</keyword>
<organism evidence="8 9">
    <name type="scientific">Staphylococcus pasteuri_A</name>
    <dbReference type="NCBI Taxonomy" id="3062664"/>
    <lineage>
        <taxon>Bacteria</taxon>
        <taxon>Bacillati</taxon>
        <taxon>Bacillota</taxon>
        <taxon>Bacilli</taxon>
        <taxon>Bacillales</taxon>
        <taxon>Staphylococcaceae</taxon>
        <taxon>Staphylococcus</taxon>
    </lineage>
</organism>
<dbReference type="InterPro" id="IPR050436">
    <property type="entry name" value="IsdA"/>
</dbReference>
<dbReference type="Pfam" id="PF05031">
    <property type="entry name" value="NEAT"/>
    <property type="match status" value="1"/>
</dbReference>
<keyword evidence="9" id="KW-1185">Reference proteome</keyword>
<keyword evidence="4" id="KW-0732">Signal</keyword>
<feature type="domain" description="NEAT" evidence="7">
    <location>
        <begin position="66"/>
        <end position="188"/>
    </location>
</feature>
<dbReference type="AlphaFoldDB" id="A0AAW7YTR5"/>
<comment type="caution">
    <text evidence="8">The sequence shown here is derived from an EMBL/GenBank/DDBJ whole genome shotgun (WGS) entry which is preliminary data.</text>
</comment>
<accession>A0AAW7YTR5</accession>
<comment type="subcellular location">
    <subcellularLocation>
        <location evidence="1">Secreted</location>
        <location evidence="1">Cell wall</location>
        <topology evidence="1">Peptidoglycan-anchor</topology>
    </subcellularLocation>
</comment>
<reference evidence="8" key="1">
    <citation type="submission" date="2023-07" db="EMBL/GenBank/DDBJ databases">
        <title>Genome content predicts the carbon catabolic preferences of heterotrophic bacteria.</title>
        <authorList>
            <person name="Gralka M."/>
        </authorList>
    </citation>
    <scope>NUCLEOTIDE SEQUENCE</scope>
    <source>
        <strain evidence="8">E2R20</strain>
    </source>
</reference>
<evidence type="ECO:0000256" key="2">
    <source>
        <dbReference type="ARBA" id="ARBA00022512"/>
    </source>
</evidence>
<feature type="compositionally biased region" description="Low complexity" evidence="6">
    <location>
        <begin position="291"/>
        <end position="314"/>
    </location>
</feature>
<sequence>MNKHYLNPKFYKENNHASLRRFTIGSATLLLSVLLYASNGENHAQAAETNQNNNQNTAVSPSSSQNNTVSEELNFQVQRDGSNEVSHMDEYMKHPGKVIKKDNQYYFQATLTNASWWKEYKFFDKNNQELTTNVVNDDTANDTKTLDISVEPGYTNITSRIHIVIPNLKYDHTYTTHLEFAKPIPTLGETNTNSDSNTASQPNNDVVTTPATGDNNNGATAPSTGDNNNVPTTPASGDNNNASTTPNTGDNNIAPTTPATGDNNNAPTTPNTGDNNNAPTTPAAGDNNNVPTTPAAGGNNNNGTNTNTGDNVGKNGKDSKGGKTGRKEDEGKDSKSNQNNGDKDAKNSQNSDDNKSKELPDTGKVASHSYFNELAMATIALFTSITMFVFRRKHSK</sequence>
<dbReference type="InterPro" id="IPR037250">
    <property type="entry name" value="NEAT_dom_sf"/>
</dbReference>
<feature type="region of interest" description="Disordered" evidence="6">
    <location>
        <begin position="185"/>
        <end position="363"/>
    </location>
</feature>
<feature type="compositionally biased region" description="Basic and acidic residues" evidence="6">
    <location>
        <begin position="315"/>
        <end position="361"/>
    </location>
</feature>
<dbReference type="CDD" id="cd06920">
    <property type="entry name" value="NEAT"/>
    <property type="match status" value="1"/>
</dbReference>
<gene>
    <name evidence="8" type="ORF">Q4528_07750</name>
</gene>
<dbReference type="EMBL" id="JAUOQO010000006">
    <property type="protein sequence ID" value="MDO6574050.1"/>
    <property type="molecule type" value="Genomic_DNA"/>
</dbReference>